<evidence type="ECO:0000256" key="4">
    <source>
        <dbReference type="ARBA" id="ARBA00023136"/>
    </source>
</evidence>
<keyword evidence="4 7" id="KW-0472">Membrane</keyword>
<sequence>MDLLRRFVDEPPDFQSFRDVKPTLLTCWWSTLYAIAIIFIRVIGRYVRAEKLFAEDGIMLLAIIPLLIRMAFTHVVLLYGTNNTVADTLSPLAIHNRQIGSQMVLASRVMYAAYLWAIKFSVSMFLRTLTESVWQRSHQHYLRYLHIFLAVTFVTTIVADLGACQPFSHYWQVVPDPGPQCRQGSAHLLTMGILNIATNLVLIIFPIPMILKSRLPIKSQASIIGRLALPFLSIGFTAYAMPVVIDRRFAQPARSLLASMDILLATFISNATVLVSLLQDRGYKKTKYKHGTERGGFHVKTTVKGGVAEGVGRVRHDRWGSDEDLMRSESDDGGGLRKKEDGTIVTVESIGMGDLKRGGSVGGERSMEGSKNGALPGVPGKAKLKAIRVATTWNIRVEDGEV</sequence>
<keyword evidence="3 7" id="KW-1133">Transmembrane helix</keyword>
<feature type="transmembrane region" description="Helical" evidence="7">
    <location>
        <begin position="59"/>
        <end position="80"/>
    </location>
</feature>
<proteinExistence type="inferred from homology"/>
<feature type="transmembrane region" description="Helical" evidence="7">
    <location>
        <begin position="141"/>
        <end position="168"/>
    </location>
</feature>
<keyword evidence="2 7" id="KW-0812">Transmembrane</keyword>
<dbReference type="EMBL" id="KZ613785">
    <property type="protein sequence ID" value="PMD61937.1"/>
    <property type="molecule type" value="Genomic_DNA"/>
</dbReference>
<reference evidence="9 10" key="1">
    <citation type="submission" date="2016-04" db="EMBL/GenBank/DDBJ databases">
        <title>A degradative enzymes factory behind the ericoid mycorrhizal symbiosis.</title>
        <authorList>
            <consortium name="DOE Joint Genome Institute"/>
            <person name="Martino E."/>
            <person name="Morin E."/>
            <person name="Grelet G."/>
            <person name="Kuo A."/>
            <person name="Kohler A."/>
            <person name="Daghino S."/>
            <person name="Barry K."/>
            <person name="Choi C."/>
            <person name="Cichocki N."/>
            <person name="Clum A."/>
            <person name="Copeland A."/>
            <person name="Hainaut M."/>
            <person name="Haridas S."/>
            <person name="Labutti K."/>
            <person name="Lindquist E."/>
            <person name="Lipzen A."/>
            <person name="Khouja H.-R."/>
            <person name="Murat C."/>
            <person name="Ohm R."/>
            <person name="Olson A."/>
            <person name="Spatafora J."/>
            <person name="Veneault-Fourrey C."/>
            <person name="Henrissat B."/>
            <person name="Grigoriev I."/>
            <person name="Martin F."/>
            <person name="Perotto S."/>
        </authorList>
    </citation>
    <scope>NUCLEOTIDE SEQUENCE [LARGE SCALE GENOMIC DNA]</scope>
    <source>
        <strain evidence="9 10">E</strain>
    </source>
</reference>
<feature type="transmembrane region" description="Helical" evidence="7">
    <location>
        <begin position="257"/>
        <end position="278"/>
    </location>
</feature>
<dbReference type="InParanoid" id="A0A2J6TFY2"/>
<feature type="domain" description="Rhodopsin" evidence="8">
    <location>
        <begin position="40"/>
        <end position="242"/>
    </location>
</feature>
<evidence type="ECO:0000313" key="10">
    <source>
        <dbReference type="Proteomes" id="UP000235371"/>
    </source>
</evidence>
<dbReference type="GeneID" id="36593825"/>
<comment type="subcellular location">
    <subcellularLocation>
        <location evidence="1">Membrane</location>
        <topology evidence="1">Multi-pass membrane protein</topology>
    </subcellularLocation>
</comment>
<evidence type="ECO:0000256" key="6">
    <source>
        <dbReference type="SAM" id="MobiDB-lite"/>
    </source>
</evidence>
<feature type="transmembrane region" description="Helical" evidence="7">
    <location>
        <begin position="223"/>
        <end position="245"/>
    </location>
</feature>
<evidence type="ECO:0000313" key="9">
    <source>
        <dbReference type="EMBL" id="PMD61937.1"/>
    </source>
</evidence>
<dbReference type="GO" id="GO:0016020">
    <property type="term" value="C:membrane"/>
    <property type="evidence" value="ECO:0007669"/>
    <property type="project" value="UniProtKB-SubCell"/>
</dbReference>
<evidence type="ECO:0000256" key="7">
    <source>
        <dbReference type="SAM" id="Phobius"/>
    </source>
</evidence>
<evidence type="ECO:0000256" key="5">
    <source>
        <dbReference type="ARBA" id="ARBA00038359"/>
    </source>
</evidence>
<name>A0A2J6TFY2_9HELO</name>
<feature type="transmembrane region" description="Helical" evidence="7">
    <location>
        <begin position="111"/>
        <end position="129"/>
    </location>
</feature>
<protein>
    <recommendedName>
        <fullName evidence="8">Rhodopsin domain-containing protein</fullName>
    </recommendedName>
</protein>
<feature type="transmembrane region" description="Helical" evidence="7">
    <location>
        <begin position="28"/>
        <end position="47"/>
    </location>
</feature>
<accession>A0A2J6TFY2</accession>
<feature type="region of interest" description="Disordered" evidence="6">
    <location>
        <begin position="356"/>
        <end position="379"/>
    </location>
</feature>
<dbReference type="InterPro" id="IPR052337">
    <property type="entry name" value="SAT4-like"/>
</dbReference>
<dbReference type="RefSeq" id="XP_024738841.1">
    <property type="nucleotide sequence ID" value="XM_024885748.1"/>
</dbReference>
<evidence type="ECO:0000256" key="2">
    <source>
        <dbReference type="ARBA" id="ARBA00022692"/>
    </source>
</evidence>
<evidence type="ECO:0000256" key="3">
    <source>
        <dbReference type="ARBA" id="ARBA00022989"/>
    </source>
</evidence>
<evidence type="ECO:0000256" key="1">
    <source>
        <dbReference type="ARBA" id="ARBA00004141"/>
    </source>
</evidence>
<comment type="similarity">
    <text evidence="5">Belongs to the SAT4 family.</text>
</comment>
<keyword evidence="10" id="KW-1185">Reference proteome</keyword>
<dbReference type="InterPro" id="IPR049326">
    <property type="entry name" value="Rhodopsin_dom_fungi"/>
</dbReference>
<organism evidence="9 10">
    <name type="scientific">Hyaloscypha bicolor E</name>
    <dbReference type="NCBI Taxonomy" id="1095630"/>
    <lineage>
        <taxon>Eukaryota</taxon>
        <taxon>Fungi</taxon>
        <taxon>Dikarya</taxon>
        <taxon>Ascomycota</taxon>
        <taxon>Pezizomycotina</taxon>
        <taxon>Leotiomycetes</taxon>
        <taxon>Helotiales</taxon>
        <taxon>Hyaloscyphaceae</taxon>
        <taxon>Hyaloscypha</taxon>
        <taxon>Hyaloscypha bicolor</taxon>
    </lineage>
</organism>
<dbReference type="PANTHER" id="PTHR33048:SF19">
    <property type="entry name" value="MEMBRANE PROTEIN PTH11-LIKE, PUTATIVE (AFU_ORTHOLOGUE AFUA_1G14080)-RELATED"/>
    <property type="match status" value="1"/>
</dbReference>
<evidence type="ECO:0000259" key="8">
    <source>
        <dbReference type="Pfam" id="PF20684"/>
    </source>
</evidence>
<dbReference type="PANTHER" id="PTHR33048">
    <property type="entry name" value="PTH11-LIKE INTEGRAL MEMBRANE PROTEIN (AFU_ORTHOLOGUE AFUA_5G11245)"/>
    <property type="match status" value="1"/>
</dbReference>
<dbReference type="OrthoDB" id="5398233at2759"/>
<dbReference type="Proteomes" id="UP000235371">
    <property type="component" value="Unassembled WGS sequence"/>
</dbReference>
<feature type="transmembrane region" description="Helical" evidence="7">
    <location>
        <begin position="188"/>
        <end position="211"/>
    </location>
</feature>
<gene>
    <name evidence="9" type="ORF">K444DRAFT_651918</name>
</gene>
<dbReference type="AlphaFoldDB" id="A0A2J6TFY2"/>
<dbReference type="Pfam" id="PF20684">
    <property type="entry name" value="Fung_rhodopsin"/>
    <property type="match status" value="1"/>
</dbReference>